<organism evidence="1 2">
    <name type="scientific">Scutellospora calospora</name>
    <dbReference type="NCBI Taxonomy" id="85575"/>
    <lineage>
        <taxon>Eukaryota</taxon>
        <taxon>Fungi</taxon>
        <taxon>Fungi incertae sedis</taxon>
        <taxon>Mucoromycota</taxon>
        <taxon>Glomeromycotina</taxon>
        <taxon>Glomeromycetes</taxon>
        <taxon>Diversisporales</taxon>
        <taxon>Gigasporaceae</taxon>
        <taxon>Scutellospora</taxon>
    </lineage>
</organism>
<evidence type="ECO:0000313" key="2">
    <source>
        <dbReference type="Proteomes" id="UP000789860"/>
    </source>
</evidence>
<sequence length="397" mass="47124">IHSLEDLVKTQYIEQQKRLDDQNQQLKDFEKEVKLQLTDQQNKINELATIVQQKGFDSSEEDNYRQLVNIINAELVSLNDHNGLINDKLDTFEELLKNYYSNTCDKSNFSSSFRYPKAIKRIKKRVYNEQSEEEFTQNEELIADTRFSYHETHPTLVRYLHRKIKLHHKKKIAYDNKTLPANQTVGEEYLPDITNTPTAGNNPIIIERYVDYFMKDWEVRKNTNELVSEQPWTREVITDIAVQYFQHLHKDYLALKKNPDAFNNRNIKQCRDNRLTLKSKALLKALDQYSDEEELHYPKEEIKLILHKRCMSPELTDEEYQELHPQDKKQLIVAPMCWRSDEHNRLRSILNNKAGIQRPSRWSPYSKGKEKDNGILKHVYPESDHSQYEELIGLSPD</sequence>
<accession>A0ACA9MXP8</accession>
<dbReference type="Proteomes" id="UP000789860">
    <property type="component" value="Unassembled WGS sequence"/>
</dbReference>
<protein>
    <submittedName>
        <fullName evidence="1">5432_t:CDS:1</fullName>
    </submittedName>
</protein>
<feature type="non-terminal residue" evidence="1">
    <location>
        <position position="397"/>
    </location>
</feature>
<reference evidence="1" key="1">
    <citation type="submission" date="2021-06" db="EMBL/GenBank/DDBJ databases">
        <authorList>
            <person name="Kallberg Y."/>
            <person name="Tangrot J."/>
            <person name="Rosling A."/>
        </authorList>
    </citation>
    <scope>NUCLEOTIDE SEQUENCE</scope>
    <source>
        <strain evidence="1">AU212A</strain>
    </source>
</reference>
<name>A0ACA9MXP8_9GLOM</name>
<dbReference type="EMBL" id="CAJVPM010016067">
    <property type="protein sequence ID" value="CAG8611801.1"/>
    <property type="molecule type" value="Genomic_DNA"/>
</dbReference>
<gene>
    <name evidence="1" type="ORF">SCALOS_LOCUS7318</name>
</gene>
<proteinExistence type="predicted"/>
<keyword evidence="2" id="KW-1185">Reference proteome</keyword>
<feature type="non-terminal residue" evidence="1">
    <location>
        <position position="1"/>
    </location>
</feature>
<comment type="caution">
    <text evidence="1">The sequence shown here is derived from an EMBL/GenBank/DDBJ whole genome shotgun (WGS) entry which is preliminary data.</text>
</comment>
<evidence type="ECO:0000313" key="1">
    <source>
        <dbReference type="EMBL" id="CAG8611801.1"/>
    </source>
</evidence>